<dbReference type="PANTHER" id="PTHR42188:SF1">
    <property type="entry name" value="23S RRNA-SPECIFIC ENDONUCLEASE VAPC20"/>
    <property type="match status" value="1"/>
</dbReference>
<protein>
    <submittedName>
        <fullName evidence="2">Pilus biogenesis protein</fullName>
    </submittedName>
</protein>
<keyword evidence="3" id="KW-1185">Reference proteome</keyword>
<sequence length="139" mass="16131">MKKILIDSGPLIALFDASDKYHNKAVHFIKSNKYPLVTTIASITETLHLLDFNRNAQIDFIQWIHQGAVEIHNIENDDFGRIKELTEKYRDLPLDFADSCLVYLAEKLSLNTIATFDRDFSIYRIKGRRKFNLISALQE</sequence>
<dbReference type="EMBL" id="AP024086">
    <property type="protein sequence ID" value="BCL60070.1"/>
    <property type="molecule type" value="Genomic_DNA"/>
</dbReference>
<dbReference type="PANTHER" id="PTHR42188">
    <property type="entry name" value="23S RRNA-SPECIFIC ENDONUCLEASE VAPC20"/>
    <property type="match status" value="1"/>
</dbReference>
<name>A0A8D5FGC8_9BACT</name>
<organism evidence="2 3">
    <name type="scientific">Desulfomarina profundi</name>
    <dbReference type="NCBI Taxonomy" id="2772557"/>
    <lineage>
        <taxon>Bacteria</taxon>
        <taxon>Pseudomonadati</taxon>
        <taxon>Thermodesulfobacteriota</taxon>
        <taxon>Desulfobulbia</taxon>
        <taxon>Desulfobulbales</taxon>
        <taxon>Desulfobulbaceae</taxon>
        <taxon>Desulfomarina</taxon>
    </lineage>
</organism>
<evidence type="ECO:0000259" key="1">
    <source>
        <dbReference type="Pfam" id="PF01850"/>
    </source>
</evidence>
<gene>
    <name evidence="2" type="ORF">DGMP_07630</name>
</gene>
<proteinExistence type="predicted"/>
<accession>A0A8D5FGC8</accession>
<dbReference type="KEGG" id="dbk:DGMP_07630"/>
<dbReference type="GO" id="GO:0004521">
    <property type="term" value="F:RNA endonuclease activity"/>
    <property type="evidence" value="ECO:0007669"/>
    <property type="project" value="InterPro"/>
</dbReference>
<dbReference type="GO" id="GO:0016075">
    <property type="term" value="P:rRNA catabolic process"/>
    <property type="evidence" value="ECO:0007669"/>
    <property type="project" value="TreeGrafter"/>
</dbReference>
<dbReference type="InterPro" id="IPR002716">
    <property type="entry name" value="PIN_dom"/>
</dbReference>
<dbReference type="Proteomes" id="UP000826725">
    <property type="component" value="Chromosome"/>
</dbReference>
<dbReference type="Pfam" id="PF01850">
    <property type="entry name" value="PIN"/>
    <property type="match status" value="1"/>
</dbReference>
<dbReference type="AlphaFoldDB" id="A0A8D5FGC8"/>
<feature type="domain" description="PIN" evidence="1">
    <location>
        <begin position="4"/>
        <end position="122"/>
    </location>
</feature>
<dbReference type="InterPro" id="IPR039018">
    <property type="entry name" value="VapC20-like"/>
</dbReference>
<evidence type="ECO:0000313" key="2">
    <source>
        <dbReference type="EMBL" id="BCL60070.1"/>
    </source>
</evidence>
<evidence type="ECO:0000313" key="3">
    <source>
        <dbReference type="Proteomes" id="UP000826725"/>
    </source>
</evidence>
<dbReference type="RefSeq" id="WP_228856241.1">
    <property type="nucleotide sequence ID" value="NZ_AP024086.1"/>
</dbReference>
<reference evidence="2" key="1">
    <citation type="submission" date="2020-09" db="EMBL/GenBank/DDBJ databases">
        <title>Desulfogranum mesoprofundum gen. nov., sp. nov., a novel mesophilic, sulfate-reducing chemolithoautotroph isolated from a deep-sea hydrothermal vent chimney in the Suiyo Seamount.</title>
        <authorList>
            <person name="Hashimoto Y."/>
            <person name="Nakagawa S."/>
        </authorList>
    </citation>
    <scope>NUCLEOTIDE SEQUENCE</scope>
    <source>
        <strain evidence="2">KT2</strain>
    </source>
</reference>